<gene>
    <name evidence="2" type="ORF">AURANDRAFT_17370</name>
</gene>
<evidence type="ECO:0000313" key="3">
    <source>
        <dbReference type="Proteomes" id="UP000002729"/>
    </source>
</evidence>
<organism evidence="3">
    <name type="scientific">Aureococcus anophagefferens</name>
    <name type="common">Harmful bloom alga</name>
    <dbReference type="NCBI Taxonomy" id="44056"/>
    <lineage>
        <taxon>Eukaryota</taxon>
        <taxon>Sar</taxon>
        <taxon>Stramenopiles</taxon>
        <taxon>Ochrophyta</taxon>
        <taxon>Pelagophyceae</taxon>
        <taxon>Pelagomonadales</taxon>
        <taxon>Pelagomonadaceae</taxon>
        <taxon>Aureococcus</taxon>
    </lineage>
</organism>
<dbReference type="InterPro" id="IPR001623">
    <property type="entry name" value="DnaJ_domain"/>
</dbReference>
<dbReference type="InParanoid" id="F0YJD5"/>
<protein>
    <recommendedName>
        <fullName evidence="1">J domain-containing protein</fullName>
    </recommendedName>
</protein>
<dbReference type="RefSeq" id="XP_009040540.1">
    <property type="nucleotide sequence ID" value="XM_009042292.1"/>
</dbReference>
<reference evidence="2 3" key="1">
    <citation type="journal article" date="2011" name="Proc. Natl. Acad. Sci. U.S.A.">
        <title>Niche of harmful alga Aureococcus anophagefferens revealed through ecogenomics.</title>
        <authorList>
            <person name="Gobler C.J."/>
            <person name="Berry D.L."/>
            <person name="Dyhrman S.T."/>
            <person name="Wilhelm S.W."/>
            <person name="Salamov A."/>
            <person name="Lobanov A.V."/>
            <person name="Zhang Y."/>
            <person name="Collier J.L."/>
            <person name="Wurch L.L."/>
            <person name="Kustka A.B."/>
            <person name="Dill B.D."/>
            <person name="Shah M."/>
            <person name="VerBerkmoes N.C."/>
            <person name="Kuo A."/>
            <person name="Terry A."/>
            <person name="Pangilinan J."/>
            <person name="Lindquist E.A."/>
            <person name="Lucas S."/>
            <person name="Paulsen I.T."/>
            <person name="Hattenrath-Lehmann T.K."/>
            <person name="Talmage S.C."/>
            <person name="Walker E.A."/>
            <person name="Koch F."/>
            <person name="Burson A.M."/>
            <person name="Marcoval M.A."/>
            <person name="Tang Y.Z."/>
            <person name="Lecleir G.R."/>
            <person name="Coyne K.J."/>
            <person name="Berg G.M."/>
            <person name="Bertrand E.M."/>
            <person name="Saito M.A."/>
            <person name="Gladyshev V.N."/>
            <person name="Grigoriev I.V."/>
        </authorList>
    </citation>
    <scope>NUCLEOTIDE SEQUENCE [LARGE SCALE GENOMIC DNA]</scope>
    <source>
        <strain evidence="3">CCMP 1984</strain>
    </source>
</reference>
<evidence type="ECO:0000259" key="1">
    <source>
        <dbReference type="PROSITE" id="PS50076"/>
    </source>
</evidence>
<dbReference type="GO" id="GO:0044183">
    <property type="term" value="F:protein folding chaperone"/>
    <property type="evidence" value="ECO:0007669"/>
    <property type="project" value="TreeGrafter"/>
</dbReference>
<feature type="domain" description="J" evidence="1">
    <location>
        <begin position="9"/>
        <end position="65"/>
    </location>
</feature>
<proteinExistence type="predicted"/>
<feature type="non-terminal residue" evidence="2">
    <location>
        <position position="65"/>
    </location>
</feature>
<dbReference type="AlphaFoldDB" id="F0YJD5"/>
<dbReference type="GO" id="GO:0005737">
    <property type="term" value="C:cytoplasm"/>
    <property type="evidence" value="ECO:0007669"/>
    <property type="project" value="TreeGrafter"/>
</dbReference>
<accession>F0YJD5</accession>
<dbReference type="Pfam" id="PF00226">
    <property type="entry name" value="DnaJ"/>
    <property type="match status" value="1"/>
</dbReference>
<dbReference type="SUPFAM" id="SSF46565">
    <property type="entry name" value="Chaperone J-domain"/>
    <property type="match status" value="1"/>
</dbReference>
<dbReference type="SMART" id="SM00271">
    <property type="entry name" value="DnaJ"/>
    <property type="match status" value="1"/>
</dbReference>
<dbReference type="PRINTS" id="PR00625">
    <property type="entry name" value="JDOMAIN"/>
</dbReference>
<dbReference type="PANTHER" id="PTHR43948">
    <property type="entry name" value="DNAJ HOMOLOG SUBFAMILY B"/>
    <property type="match status" value="1"/>
</dbReference>
<dbReference type="Proteomes" id="UP000002729">
    <property type="component" value="Unassembled WGS sequence"/>
</dbReference>
<dbReference type="KEGG" id="aaf:AURANDRAFT_17370"/>
<feature type="non-terminal residue" evidence="2">
    <location>
        <position position="1"/>
    </location>
</feature>
<dbReference type="OrthoDB" id="2130750at2759"/>
<dbReference type="PANTHER" id="PTHR43948:SF10">
    <property type="entry name" value="MRJ, ISOFORM E"/>
    <property type="match status" value="1"/>
</dbReference>
<dbReference type="eggNOG" id="KOG0691">
    <property type="taxonomic scope" value="Eukaryota"/>
</dbReference>
<dbReference type="InterPro" id="IPR036869">
    <property type="entry name" value="J_dom_sf"/>
</dbReference>
<sequence>RTMGVSKDEARALLSVAPGDDDEAIKKKYRKLALKNHPDKNPDDPKATEKFQKIAEAYKCLTDPN</sequence>
<dbReference type="CDD" id="cd06257">
    <property type="entry name" value="DnaJ"/>
    <property type="match status" value="1"/>
</dbReference>
<dbReference type="PROSITE" id="PS50076">
    <property type="entry name" value="DNAJ_2"/>
    <property type="match status" value="1"/>
</dbReference>
<dbReference type="GeneID" id="20218821"/>
<dbReference type="GO" id="GO:0051082">
    <property type="term" value="F:unfolded protein binding"/>
    <property type="evidence" value="ECO:0007669"/>
    <property type="project" value="TreeGrafter"/>
</dbReference>
<dbReference type="Gene3D" id="1.10.287.110">
    <property type="entry name" value="DnaJ domain"/>
    <property type="match status" value="1"/>
</dbReference>
<name>F0YJD5_AURAN</name>
<dbReference type="GO" id="GO:0005634">
    <property type="term" value="C:nucleus"/>
    <property type="evidence" value="ECO:0007669"/>
    <property type="project" value="TreeGrafter"/>
</dbReference>
<dbReference type="EMBL" id="GL833147">
    <property type="protein sequence ID" value="EGB04804.1"/>
    <property type="molecule type" value="Genomic_DNA"/>
</dbReference>
<evidence type="ECO:0000313" key="2">
    <source>
        <dbReference type="EMBL" id="EGB04804.1"/>
    </source>
</evidence>
<dbReference type="GO" id="GO:0051087">
    <property type="term" value="F:protein-folding chaperone binding"/>
    <property type="evidence" value="ECO:0007669"/>
    <property type="project" value="TreeGrafter"/>
</dbReference>
<keyword evidence="3" id="KW-1185">Reference proteome</keyword>